<keyword evidence="2" id="KW-0808">Transferase</keyword>
<dbReference type="CDD" id="cd04301">
    <property type="entry name" value="NAT_SF"/>
    <property type="match status" value="1"/>
</dbReference>
<accession>A0A0H5QIU4</accession>
<keyword evidence="5" id="KW-0012">Acyltransferase</keyword>
<dbReference type="AlphaFoldDB" id="A0A0H5QIU4"/>
<evidence type="ECO:0000256" key="7">
    <source>
        <dbReference type="ARBA" id="ARBA00026111"/>
    </source>
</evidence>
<dbReference type="Gene3D" id="3.40.630.30">
    <property type="match status" value="1"/>
</dbReference>
<dbReference type="GO" id="GO:0004402">
    <property type="term" value="F:histone acetyltransferase activity"/>
    <property type="evidence" value="ECO:0007669"/>
    <property type="project" value="TreeGrafter"/>
</dbReference>
<evidence type="ECO:0000256" key="9">
    <source>
        <dbReference type="ARBA" id="ARBA00048017"/>
    </source>
</evidence>
<dbReference type="EC" id="2.3.1.48" evidence="1"/>
<dbReference type="SUPFAM" id="SSF55729">
    <property type="entry name" value="Acyl-CoA N-acyltransferases (Nat)"/>
    <property type="match status" value="1"/>
</dbReference>
<evidence type="ECO:0000256" key="5">
    <source>
        <dbReference type="ARBA" id="ARBA00023315"/>
    </source>
</evidence>
<dbReference type="InterPro" id="IPR000182">
    <property type="entry name" value="GNAT_dom"/>
</dbReference>
<dbReference type="EC" id="2.3.1.259" evidence="7"/>
<dbReference type="GO" id="GO:0007059">
    <property type="term" value="P:chromosome segregation"/>
    <property type="evidence" value="ECO:0007669"/>
    <property type="project" value="UniProtKB-KW"/>
</dbReference>
<dbReference type="Pfam" id="PF00583">
    <property type="entry name" value="Acetyltransf_1"/>
    <property type="match status" value="1"/>
</dbReference>
<evidence type="ECO:0000313" key="12">
    <source>
        <dbReference type="EMBL" id="CRZ02015.1"/>
    </source>
</evidence>
<reference evidence="12" key="1">
    <citation type="submission" date="2015-04" db="EMBL/GenBank/DDBJ databases">
        <title>The genome sequence of the plant pathogenic Rhizarian Plasmodiophora brassicae reveals insights in its biotrophic life cycle and the origin of chitin synthesis.</title>
        <authorList>
            <person name="Schwelm A."/>
            <person name="Fogelqvist J."/>
            <person name="Knaust A."/>
            <person name="Julke S."/>
            <person name="Lilja T."/>
            <person name="Dhandapani V."/>
            <person name="Bonilla-Rosso G."/>
            <person name="Karlsson M."/>
            <person name="Shevchenko A."/>
            <person name="Choi S.R."/>
            <person name="Kim H.G."/>
            <person name="Park J.Y."/>
            <person name="Lim Y.P."/>
            <person name="Ludwig-Muller J."/>
            <person name="Dixelius C."/>
        </authorList>
    </citation>
    <scope>NUCLEOTIDE SEQUENCE</scope>
    <source>
        <tissue evidence="12">Potato root galls</tissue>
    </source>
</reference>
<dbReference type="InterPro" id="IPR045141">
    <property type="entry name" value="NAA60-like"/>
</dbReference>
<dbReference type="EMBL" id="HACM01001573">
    <property type="protein sequence ID" value="CRZ02015.1"/>
    <property type="molecule type" value="Transcribed_RNA"/>
</dbReference>
<comment type="similarity">
    <text evidence="6">Belongs to the acetyltransferase family. NAA60 subfamily.</text>
</comment>
<organism evidence="12">
    <name type="scientific">Spongospora subterranea</name>
    <dbReference type="NCBI Taxonomy" id="70186"/>
    <lineage>
        <taxon>Eukaryota</taxon>
        <taxon>Sar</taxon>
        <taxon>Rhizaria</taxon>
        <taxon>Endomyxa</taxon>
        <taxon>Phytomyxea</taxon>
        <taxon>Plasmodiophorida</taxon>
        <taxon>Plasmodiophoridae</taxon>
        <taxon>Spongospora</taxon>
    </lineage>
</organism>
<evidence type="ECO:0000256" key="3">
    <source>
        <dbReference type="ARBA" id="ARBA00022829"/>
    </source>
</evidence>
<protein>
    <recommendedName>
        <fullName evidence="8">N-alpha-acetyltransferase 60</fullName>
        <ecNumber evidence="7">2.3.1.259</ecNumber>
        <ecNumber evidence="1">2.3.1.48</ecNumber>
    </recommendedName>
</protein>
<comment type="catalytic activity">
    <reaction evidence="9">
        <text>L-lysyl-[protein] + acetyl-CoA = N(6)-acetyl-L-lysyl-[protein] + CoA + H(+)</text>
        <dbReference type="Rhea" id="RHEA:45948"/>
        <dbReference type="Rhea" id="RHEA-COMP:9752"/>
        <dbReference type="Rhea" id="RHEA-COMP:10731"/>
        <dbReference type="ChEBI" id="CHEBI:15378"/>
        <dbReference type="ChEBI" id="CHEBI:29969"/>
        <dbReference type="ChEBI" id="CHEBI:57287"/>
        <dbReference type="ChEBI" id="CHEBI:57288"/>
        <dbReference type="ChEBI" id="CHEBI:61930"/>
        <dbReference type="EC" id="2.3.1.48"/>
    </reaction>
</comment>
<evidence type="ECO:0000256" key="10">
    <source>
        <dbReference type="ARBA" id="ARBA00048848"/>
    </source>
</evidence>
<dbReference type="PANTHER" id="PTHR14744">
    <property type="entry name" value="N-ALPHA-ACETYLTRANSFERASE 60"/>
    <property type="match status" value="1"/>
</dbReference>
<keyword evidence="4" id="KW-0156">Chromatin regulator</keyword>
<evidence type="ECO:0000259" key="11">
    <source>
        <dbReference type="PROSITE" id="PS51186"/>
    </source>
</evidence>
<evidence type="ECO:0000256" key="2">
    <source>
        <dbReference type="ARBA" id="ARBA00022679"/>
    </source>
</evidence>
<dbReference type="GO" id="GO:0120518">
    <property type="term" value="F:protein N-terminal-methionine acetyltransferase activity"/>
    <property type="evidence" value="ECO:0007669"/>
    <property type="project" value="UniProtKB-EC"/>
</dbReference>
<keyword evidence="3" id="KW-0159">Chromosome partition</keyword>
<dbReference type="PANTHER" id="PTHR14744:SF15">
    <property type="entry name" value="N-ALPHA-ACETYLTRANSFERASE 60"/>
    <property type="match status" value="1"/>
</dbReference>
<proteinExistence type="inferred from homology"/>
<evidence type="ECO:0000256" key="6">
    <source>
        <dbReference type="ARBA" id="ARBA00025774"/>
    </source>
</evidence>
<evidence type="ECO:0000256" key="1">
    <source>
        <dbReference type="ARBA" id="ARBA00013184"/>
    </source>
</evidence>
<dbReference type="PROSITE" id="PS51186">
    <property type="entry name" value="GNAT"/>
    <property type="match status" value="1"/>
</dbReference>
<comment type="catalytic activity">
    <reaction evidence="10">
        <text>N-terminal L-methionyl-[transmembrane protein] + acetyl-CoA = N-terminal N(alpha)-acetyl-L-methionyl-[transmembrane protein] + CoA + H(+)</text>
        <dbReference type="Rhea" id="RHEA:50604"/>
        <dbReference type="Rhea" id="RHEA-COMP:12745"/>
        <dbReference type="Rhea" id="RHEA-COMP:12746"/>
        <dbReference type="ChEBI" id="CHEBI:15378"/>
        <dbReference type="ChEBI" id="CHEBI:57287"/>
        <dbReference type="ChEBI" id="CHEBI:57288"/>
        <dbReference type="ChEBI" id="CHEBI:64731"/>
        <dbReference type="ChEBI" id="CHEBI:133414"/>
        <dbReference type="EC" id="2.3.1.259"/>
    </reaction>
</comment>
<feature type="domain" description="N-acetyltransferase" evidence="11">
    <location>
        <begin position="54"/>
        <end position="207"/>
    </location>
</feature>
<sequence length="231" mass="26052">MMSQEADFLLKSRKAFPTDLVTKSWPDSPTKSLPPSLPLSPIQSSPQLRDIRSLEIRHISSSDLDGLRALDLSLFPVTYSDSFYQLLLDRPELTVLAVSPDQELVGCATSRVIHDRFRSWLSLSPKSVGYISTVGVSVAYRRQGLARILLNRLLEELDKFCDVIILHVKADNESAIRMYLELGFVRVRYLPAHYYFHNTYHDAIQLQRGATTSPPPVDSNVYGALSRCSIL</sequence>
<evidence type="ECO:0000256" key="4">
    <source>
        <dbReference type="ARBA" id="ARBA00022853"/>
    </source>
</evidence>
<evidence type="ECO:0000256" key="8">
    <source>
        <dbReference type="ARBA" id="ARBA00026144"/>
    </source>
</evidence>
<name>A0A0H5QIU4_9EUKA</name>
<dbReference type="GO" id="GO:0000139">
    <property type="term" value="C:Golgi membrane"/>
    <property type="evidence" value="ECO:0007669"/>
    <property type="project" value="TreeGrafter"/>
</dbReference>
<dbReference type="InterPro" id="IPR016181">
    <property type="entry name" value="Acyl_CoA_acyltransferase"/>
</dbReference>